<protein>
    <submittedName>
        <fullName evidence="1">Uncharacterized protein</fullName>
    </submittedName>
</protein>
<evidence type="ECO:0000313" key="2">
    <source>
        <dbReference type="Proteomes" id="UP001310890"/>
    </source>
</evidence>
<dbReference type="PANTHER" id="PTHR42085:SF1">
    <property type="entry name" value="F-BOX DOMAIN-CONTAINING PROTEIN"/>
    <property type="match status" value="1"/>
</dbReference>
<accession>A0AAN7TLE3</accession>
<sequence length="293" mass="33685">MASTQDSDYGFDIDDATLTKILEAITPASSPAKQRSPREVITISDDEDDSEYGSDIDNHNAEQLQSIALTRDLCAQREQKHTLSQDSVYQPESPLLALPPELRNLIYEHAFDRFSARFEFAKWYPPPGILLSCKQVYHESLSIFYATAAFRSTSRNLIEQRLLRLRRRHRKLVSRLQLDCARGLGVSYRTVWAYNFGKGRPVSYQELVQPTASSLADSLKPIHIRSTEKAEEEYAKVLSMLSSNRHLREIRLEKLYVSVLDPSGQVFWTSEPSRELARYSRKEDERLERLGAR</sequence>
<comment type="caution">
    <text evidence="1">The sequence shown here is derived from an EMBL/GenBank/DDBJ whole genome shotgun (WGS) entry which is preliminary data.</text>
</comment>
<organism evidence="1 2">
    <name type="scientific">Meristemomyces frigidus</name>
    <dbReference type="NCBI Taxonomy" id="1508187"/>
    <lineage>
        <taxon>Eukaryota</taxon>
        <taxon>Fungi</taxon>
        <taxon>Dikarya</taxon>
        <taxon>Ascomycota</taxon>
        <taxon>Pezizomycotina</taxon>
        <taxon>Dothideomycetes</taxon>
        <taxon>Dothideomycetidae</taxon>
        <taxon>Mycosphaerellales</taxon>
        <taxon>Teratosphaeriaceae</taxon>
        <taxon>Meristemomyces</taxon>
    </lineage>
</organism>
<gene>
    <name evidence="1" type="ORF">LTR62_004921</name>
</gene>
<proteinExistence type="predicted"/>
<dbReference type="PANTHER" id="PTHR42085">
    <property type="entry name" value="F-BOX DOMAIN-CONTAINING PROTEIN"/>
    <property type="match status" value="1"/>
</dbReference>
<dbReference type="EMBL" id="JAVRRL010000039">
    <property type="protein sequence ID" value="KAK5111469.1"/>
    <property type="molecule type" value="Genomic_DNA"/>
</dbReference>
<evidence type="ECO:0000313" key="1">
    <source>
        <dbReference type="EMBL" id="KAK5111469.1"/>
    </source>
</evidence>
<dbReference type="Proteomes" id="UP001310890">
    <property type="component" value="Unassembled WGS sequence"/>
</dbReference>
<name>A0AAN7TLE3_9PEZI</name>
<dbReference type="AlphaFoldDB" id="A0AAN7TLE3"/>
<dbReference type="InterPro" id="IPR038883">
    <property type="entry name" value="AN11006-like"/>
</dbReference>
<reference evidence="1" key="1">
    <citation type="submission" date="2023-08" db="EMBL/GenBank/DDBJ databases">
        <title>Black Yeasts Isolated from many extreme environments.</title>
        <authorList>
            <person name="Coleine C."/>
            <person name="Stajich J.E."/>
            <person name="Selbmann L."/>
        </authorList>
    </citation>
    <scope>NUCLEOTIDE SEQUENCE</scope>
    <source>
        <strain evidence="1">CCFEE 5401</strain>
    </source>
</reference>